<dbReference type="AlphaFoldDB" id="A0A5C6B800"/>
<gene>
    <name evidence="2" type="ORF">Pla52n_06610</name>
</gene>
<comment type="caution">
    <text evidence="2">The sequence shown here is derived from an EMBL/GenBank/DDBJ whole genome shotgun (WGS) entry which is preliminary data.</text>
</comment>
<accession>A0A5C6B800</accession>
<feature type="region of interest" description="Disordered" evidence="1">
    <location>
        <begin position="37"/>
        <end position="76"/>
    </location>
</feature>
<proteinExistence type="predicted"/>
<dbReference type="EMBL" id="SJPN01000001">
    <property type="protein sequence ID" value="TWU08080.1"/>
    <property type="molecule type" value="Genomic_DNA"/>
</dbReference>
<evidence type="ECO:0000313" key="2">
    <source>
        <dbReference type="EMBL" id="TWU08080.1"/>
    </source>
</evidence>
<evidence type="ECO:0000313" key="3">
    <source>
        <dbReference type="Proteomes" id="UP000320176"/>
    </source>
</evidence>
<reference evidence="2 3" key="1">
    <citation type="submission" date="2019-02" db="EMBL/GenBank/DDBJ databases">
        <title>Deep-cultivation of Planctomycetes and their phenomic and genomic characterization uncovers novel biology.</title>
        <authorList>
            <person name="Wiegand S."/>
            <person name="Jogler M."/>
            <person name="Boedeker C."/>
            <person name="Pinto D."/>
            <person name="Vollmers J."/>
            <person name="Rivas-Marin E."/>
            <person name="Kohn T."/>
            <person name="Peeters S.H."/>
            <person name="Heuer A."/>
            <person name="Rast P."/>
            <person name="Oberbeckmann S."/>
            <person name="Bunk B."/>
            <person name="Jeske O."/>
            <person name="Meyerdierks A."/>
            <person name="Storesund J.E."/>
            <person name="Kallscheuer N."/>
            <person name="Luecker S."/>
            <person name="Lage O.M."/>
            <person name="Pohl T."/>
            <person name="Merkel B.J."/>
            <person name="Hornburger P."/>
            <person name="Mueller R.-W."/>
            <person name="Bruemmer F."/>
            <person name="Labrenz M."/>
            <person name="Spormann A.M."/>
            <person name="Op Den Camp H."/>
            <person name="Overmann J."/>
            <person name="Amann R."/>
            <person name="Jetten M.S.M."/>
            <person name="Mascher T."/>
            <person name="Medema M.H."/>
            <person name="Devos D.P."/>
            <person name="Kaster A.-K."/>
            <person name="Ovreas L."/>
            <person name="Rohde M."/>
            <person name="Galperin M.Y."/>
            <person name="Jogler C."/>
        </authorList>
    </citation>
    <scope>NUCLEOTIDE SEQUENCE [LARGE SCALE GENOMIC DNA]</scope>
    <source>
        <strain evidence="2 3">Pla52n</strain>
    </source>
</reference>
<name>A0A5C6B800_9BACT</name>
<keyword evidence="3" id="KW-1185">Reference proteome</keyword>
<evidence type="ECO:0000256" key="1">
    <source>
        <dbReference type="SAM" id="MobiDB-lite"/>
    </source>
</evidence>
<organism evidence="2 3">
    <name type="scientific">Stieleria varia</name>
    <dbReference type="NCBI Taxonomy" id="2528005"/>
    <lineage>
        <taxon>Bacteria</taxon>
        <taxon>Pseudomonadati</taxon>
        <taxon>Planctomycetota</taxon>
        <taxon>Planctomycetia</taxon>
        <taxon>Pirellulales</taxon>
        <taxon>Pirellulaceae</taxon>
        <taxon>Stieleria</taxon>
    </lineage>
</organism>
<sequence length="114" mass="12469">MMGFHERYCTHTGIALFGVGSESRALGDVWKTSVAKPTQPSLSEARSSRVSERRGYVKRSEPRVSNGNRSPPSYFDILAPSGTSSLKRSTGCFAVHAIPRSKRVRKIGSSNVQL</sequence>
<feature type="compositionally biased region" description="Basic and acidic residues" evidence="1">
    <location>
        <begin position="46"/>
        <end position="62"/>
    </location>
</feature>
<protein>
    <submittedName>
        <fullName evidence="2">Uncharacterized protein</fullName>
    </submittedName>
</protein>
<dbReference type="Proteomes" id="UP000320176">
    <property type="component" value="Unassembled WGS sequence"/>
</dbReference>